<dbReference type="RefSeq" id="WP_219067145.1">
    <property type="nucleotide sequence ID" value="NZ_CAJUXY010000015.1"/>
</dbReference>
<name>A0ABY4QIL3_9MYCO</name>
<evidence type="ECO:0000313" key="3">
    <source>
        <dbReference type="Proteomes" id="UP001056610"/>
    </source>
</evidence>
<gene>
    <name evidence="2" type="ORF">M5I08_14890</name>
</gene>
<dbReference type="EMBL" id="CP097320">
    <property type="protein sequence ID" value="UQX09633.1"/>
    <property type="molecule type" value="Genomic_DNA"/>
</dbReference>
<dbReference type="Proteomes" id="UP001056610">
    <property type="component" value="Chromosome"/>
</dbReference>
<accession>A0ABY4QIL3</accession>
<keyword evidence="3" id="KW-1185">Reference proteome</keyword>
<evidence type="ECO:0000313" key="2">
    <source>
        <dbReference type="EMBL" id="UQX09633.1"/>
    </source>
</evidence>
<dbReference type="PANTHER" id="PTHR39428:SF1">
    <property type="entry name" value="F420H(2)-DEPENDENT QUINONE REDUCTASE RV1261C"/>
    <property type="match status" value="1"/>
</dbReference>
<evidence type="ECO:0000256" key="1">
    <source>
        <dbReference type="ARBA" id="ARBA00023002"/>
    </source>
</evidence>
<dbReference type="NCBIfam" id="TIGR00026">
    <property type="entry name" value="hi_GC_TIGR00026"/>
    <property type="match status" value="1"/>
</dbReference>
<organism evidence="2 3">
    <name type="scientific">Candidatus Mycobacterium methanotrophicum</name>
    <dbReference type="NCBI Taxonomy" id="2943498"/>
    <lineage>
        <taxon>Bacteria</taxon>
        <taxon>Bacillati</taxon>
        <taxon>Actinomycetota</taxon>
        <taxon>Actinomycetes</taxon>
        <taxon>Mycobacteriales</taxon>
        <taxon>Mycobacteriaceae</taxon>
        <taxon>Mycobacterium</taxon>
    </lineage>
</organism>
<dbReference type="Pfam" id="PF04075">
    <property type="entry name" value="F420H2_quin_red"/>
    <property type="match status" value="1"/>
</dbReference>
<dbReference type="InterPro" id="IPR004378">
    <property type="entry name" value="F420H2_quin_Rdtase"/>
</dbReference>
<keyword evidence="1" id="KW-0560">Oxidoreductase</keyword>
<dbReference type="PANTHER" id="PTHR39428">
    <property type="entry name" value="F420H(2)-DEPENDENT QUINONE REDUCTASE RV1261C"/>
    <property type="match status" value="1"/>
</dbReference>
<proteinExistence type="predicted"/>
<reference evidence="2" key="1">
    <citation type="submission" date="2022-05" db="EMBL/GenBank/DDBJ databases">
        <title>A methanotrophic Mycobacterium dominates a cave microbial ecosystem.</title>
        <authorList>
            <person name="Van Spanning R.J.M."/>
            <person name="Guan Q."/>
            <person name="Melkonian C."/>
            <person name="Gallant J."/>
            <person name="Polerecky L."/>
            <person name="Flot J.-F."/>
            <person name="Brandt B.W."/>
            <person name="Braster M."/>
            <person name="Iturbe Espinoza P."/>
            <person name="Aerts J."/>
            <person name="Meima-Franke M."/>
            <person name="Piersma S.R."/>
            <person name="Bunduc C."/>
            <person name="Ummels R."/>
            <person name="Pain A."/>
            <person name="Fleming E.J."/>
            <person name="van der Wel N."/>
            <person name="Gherman V.D."/>
            <person name="Sarbu S.M."/>
            <person name="Bodelier P.L.E."/>
            <person name="Bitter W."/>
        </authorList>
    </citation>
    <scope>NUCLEOTIDE SEQUENCE</scope>
    <source>
        <strain evidence="2">Sulfur Cave</strain>
    </source>
</reference>
<sequence length="154" mass="16960">MALPSFVEQSLLPQVLRIHDAVYRNTNGWIGHRTLGVPSLLLHTVGAKTGKARTTSLTYARDGDAYLVVASKGGDPKAPGWYHNLKANPNVEINVGPKRLRVTAKPVLPDDPDYARLWQIVNKNNGNRYEGYQSRTSRPIPVIALTPQRGRSPG</sequence>
<protein>
    <submittedName>
        <fullName evidence="2">Nitroreductase family deazaflavin-dependent oxidoreductase</fullName>
    </submittedName>
</protein>